<evidence type="ECO:0000313" key="3">
    <source>
        <dbReference type="Proteomes" id="UP000297245"/>
    </source>
</evidence>
<keyword evidence="3" id="KW-1185">Reference proteome</keyword>
<accession>A0A4S8LS77</accession>
<dbReference type="InterPro" id="IPR032675">
    <property type="entry name" value="LRR_dom_sf"/>
</dbReference>
<dbReference type="EMBL" id="ML179282">
    <property type="protein sequence ID" value="THU92349.1"/>
    <property type="molecule type" value="Genomic_DNA"/>
</dbReference>
<dbReference type="OrthoDB" id="3048040at2759"/>
<organism evidence="2 3">
    <name type="scientific">Dendrothele bispora (strain CBS 962.96)</name>
    <dbReference type="NCBI Taxonomy" id="1314807"/>
    <lineage>
        <taxon>Eukaryota</taxon>
        <taxon>Fungi</taxon>
        <taxon>Dikarya</taxon>
        <taxon>Basidiomycota</taxon>
        <taxon>Agaricomycotina</taxon>
        <taxon>Agaricomycetes</taxon>
        <taxon>Agaricomycetidae</taxon>
        <taxon>Agaricales</taxon>
        <taxon>Agaricales incertae sedis</taxon>
        <taxon>Dendrothele</taxon>
    </lineage>
</organism>
<name>A0A4S8LS77_DENBC</name>
<evidence type="ECO:0000259" key="1">
    <source>
        <dbReference type="Pfam" id="PF12937"/>
    </source>
</evidence>
<sequence length="291" mass="33246">MSESTAAINHLPNEILLEILQLAIRGTFRIHRSRKLSAFSSVNHRWRSLCFNSSELWTDIRIVYNELPEKMDLDDWTRQWLERSAPRLVNIYRDIPIKKLFSAAREGEFACVISFLMKHLGRIKSLTTGDSCDARLPGLLALIRSLPSATHLEHLDLRFSSPFSISMNNVLHAGVVLPNLRSQRVKYIYIVFPLERLSSVDIHCLLPNETSFRQMAHMCPTLERLTLRSLHPLESPLPSGAPSILMPSLRFLSIDATLCCAKAAKINFRHFALFRSFSPLSCGFRTSQRDM</sequence>
<reference evidence="2 3" key="1">
    <citation type="journal article" date="2019" name="Nat. Ecol. Evol.">
        <title>Megaphylogeny resolves global patterns of mushroom evolution.</title>
        <authorList>
            <person name="Varga T."/>
            <person name="Krizsan K."/>
            <person name="Foldi C."/>
            <person name="Dima B."/>
            <person name="Sanchez-Garcia M."/>
            <person name="Sanchez-Ramirez S."/>
            <person name="Szollosi G.J."/>
            <person name="Szarkandi J.G."/>
            <person name="Papp V."/>
            <person name="Albert L."/>
            <person name="Andreopoulos W."/>
            <person name="Angelini C."/>
            <person name="Antonin V."/>
            <person name="Barry K.W."/>
            <person name="Bougher N.L."/>
            <person name="Buchanan P."/>
            <person name="Buyck B."/>
            <person name="Bense V."/>
            <person name="Catcheside P."/>
            <person name="Chovatia M."/>
            <person name="Cooper J."/>
            <person name="Damon W."/>
            <person name="Desjardin D."/>
            <person name="Finy P."/>
            <person name="Geml J."/>
            <person name="Haridas S."/>
            <person name="Hughes K."/>
            <person name="Justo A."/>
            <person name="Karasinski D."/>
            <person name="Kautmanova I."/>
            <person name="Kiss B."/>
            <person name="Kocsube S."/>
            <person name="Kotiranta H."/>
            <person name="LaButti K.M."/>
            <person name="Lechner B.E."/>
            <person name="Liimatainen K."/>
            <person name="Lipzen A."/>
            <person name="Lukacs Z."/>
            <person name="Mihaltcheva S."/>
            <person name="Morgado L.N."/>
            <person name="Niskanen T."/>
            <person name="Noordeloos M.E."/>
            <person name="Ohm R.A."/>
            <person name="Ortiz-Santana B."/>
            <person name="Ovrebo C."/>
            <person name="Racz N."/>
            <person name="Riley R."/>
            <person name="Savchenko A."/>
            <person name="Shiryaev A."/>
            <person name="Soop K."/>
            <person name="Spirin V."/>
            <person name="Szebenyi C."/>
            <person name="Tomsovsky M."/>
            <person name="Tulloss R.E."/>
            <person name="Uehling J."/>
            <person name="Grigoriev I.V."/>
            <person name="Vagvolgyi C."/>
            <person name="Papp T."/>
            <person name="Martin F.M."/>
            <person name="Miettinen O."/>
            <person name="Hibbett D.S."/>
            <person name="Nagy L.G."/>
        </authorList>
    </citation>
    <scope>NUCLEOTIDE SEQUENCE [LARGE SCALE GENOMIC DNA]</scope>
    <source>
        <strain evidence="2 3">CBS 962.96</strain>
    </source>
</reference>
<proteinExistence type="predicted"/>
<gene>
    <name evidence="2" type="ORF">K435DRAFT_967716</name>
</gene>
<dbReference type="Gene3D" id="3.80.10.10">
    <property type="entry name" value="Ribonuclease Inhibitor"/>
    <property type="match status" value="1"/>
</dbReference>
<dbReference type="InterPro" id="IPR001810">
    <property type="entry name" value="F-box_dom"/>
</dbReference>
<dbReference type="Pfam" id="PF12937">
    <property type="entry name" value="F-box-like"/>
    <property type="match status" value="1"/>
</dbReference>
<dbReference type="AlphaFoldDB" id="A0A4S8LS77"/>
<evidence type="ECO:0000313" key="2">
    <source>
        <dbReference type="EMBL" id="THU92349.1"/>
    </source>
</evidence>
<protein>
    <recommendedName>
        <fullName evidence="1">F-box domain-containing protein</fullName>
    </recommendedName>
</protein>
<dbReference type="Proteomes" id="UP000297245">
    <property type="component" value="Unassembled WGS sequence"/>
</dbReference>
<feature type="domain" description="F-box" evidence="1">
    <location>
        <begin position="8"/>
        <end position="61"/>
    </location>
</feature>